<accession>A0A5M8RQY1</accession>
<dbReference type="Gene3D" id="2.40.30.200">
    <property type="match status" value="1"/>
</dbReference>
<dbReference type="RefSeq" id="WP_150149777.1">
    <property type="nucleotide sequence ID" value="NZ_QSND01000002.1"/>
</dbReference>
<dbReference type="Pfam" id="PF22768">
    <property type="entry name" value="SPP1_Dit"/>
    <property type="match status" value="1"/>
</dbReference>
<feature type="domain" description="Siphovirus-type tail component C-terminal" evidence="2">
    <location>
        <begin position="339"/>
        <end position="435"/>
    </location>
</feature>
<comment type="caution">
    <text evidence="3">The sequence shown here is derived from an EMBL/GenBank/DDBJ whole genome shotgun (WGS) entry which is preliminary data.</text>
</comment>
<dbReference type="Pfam" id="PF05709">
    <property type="entry name" value="Sipho_tail"/>
    <property type="match status" value="1"/>
</dbReference>
<dbReference type="Gene3D" id="2.60.120.860">
    <property type="match status" value="1"/>
</dbReference>
<dbReference type="EMBL" id="QSND01000002">
    <property type="protein sequence ID" value="KAA6450945.1"/>
    <property type="molecule type" value="Genomic_DNA"/>
</dbReference>
<reference evidence="3 4" key="1">
    <citation type="submission" date="2018-08" db="EMBL/GenBank/DDBJ databases">
        <title>Bacillus phenotypic plasticity.</title>
        <authorList>
            <person name="Hurtado E."/>
        </authorList>
    </citation>
    <scope>NUCLEOTIDE SEQUENCE [LARGE SCALE GENOMIC DNA]</scope>
    <source>
        <strain evidence="3 4">427</strain>
    </source>
</reference>
<evidence type="ECO:0000313" key="3">
    <source>
        <dbReference type="EMBL" id="KAA6450945.1"/>
    </source>
</evidence>
<dbReference type="AlphaFoldDB" id="A0A5M8RQY1"/>
<protein>
    <submittedName>
        <fullName evidence="3">Phage tail family protein</fullName>
    </submittedName>
</protein>
<dbReference type="Gene3D" id="2.60.120.260">
    <property type="entry name" value="Galactose-binding domain-like"/>
    <property type="match status" value="1"/>
</dbReference>
<evidence type="ECO:0000259" key="2">
    <source>
        <dbReference type="Pfam" id="PF22768"/>
    </source>
</evidence>
<organism evidence="3 4">
    <name type="scientific">Bacillus swezeyi</name>
    <dbReference type="NCBI Taxonomy" id="1925020"/>
    <lineage>
        <taxon>Bacteria</taxon>
        <taxon>Bacillati</taxon>
        <taxon>Bacillota</taxon>
        <taxon>Bacilli</taxon>
        <taxon>Bacillales</taxon>
        <taxon>Bacillaceae</taxon>
        <taxon>Bacillus</taxon>
    </lineage>
</organism>
<proteinExistence type="predicted"/>
<dbReference type="Proteomes" id="UP000324326">
    <property type="component" value="Unassembled WGS sequence"/>
</dbReference>
<gene>
    <name evidence="3" type="ORF">DX927_08925</name>
</gene>
<evidence type="ECO:0000259" key="1">
    <source>
        <dbReference type="Pfam" id="PF05709"/>
    </source>
</evidence>
<dbReference type="InterPro" id="IPR054738">
    <property type="entry name" value="Siphovirus-type_tail_C"/>
</dbReference>
<dbReference type="NCBIfam" id="TIGR01633">
    <property type="entry name" value="phi3626_gp14_N"/>
    <property type="match status" value="1"/>
</dbReference>
<dbReference type="InterPro" id="IPR006520">
    <property type="entry name" value="Dit_BPSPP_N"/>
</dbReference>
<dbReference type="InterPro" id="IPR008841">
    <property type="entry name" value="Siphovirus-type_tail_N"/>
</dbReference>
<evidence type="ECO:0000313" key="4">
    <source>
        <dbReference type="Proteomes" id="UP000324326"/>
    </source>
</evidence>
<name>A0A5M8RQY1_9BACI</name>
<sequence length="436" mass="49637">MIDYKKILTTAIDDAFGQTIQEVDFSIKFNGITLTDYFFVIDDRGRGIVGREINLVSLPGADGAKYRGARYPERIIEIDTLFIAANDAELRKILEEINYILATDKEEALIFSDEPDRTYYAVFSTAQEGEGKNGVYKVTITFVCPNPEKEGAETTYTLGDPNYPDTNLIKNSDFREGKEYWYSTSGIGEIVTISSDRMEFKQAFEIKQPDIYLIYYLDNPNWWRGKKGYASCWAKVQNSAFGSGNGAVLYFRARKASDQSYIYFQDPVRLKGDTDGWIRLSFPFDFSTITEEIDQMYFAISTAGGYTVVEAQFTGFMVTFSDELTPWKPYGMRKIANDGLRPSTPIVTCVFESDESHYEVQLLKEDLTVDKRVKLAFDFIKGDTLVIDFKKRKATINGQVYMPAVLMLSEFFRLPVGNITLTASHKSEIAFHRAYI</sequence>
<feature type="domain" description="Siphovirus-type tail component RIFT-related" evidence="1">
    <location>
        <begin position="33"/>
        <end position="144"/>
    </location>
</feature>